<gene>
    <name evidence="9" type="ORF">RN001_007696</name>
</gene>
<dbReference type="AlphaFoldDB" id="A0AAN7P389"/>
<dbReference type="NCBIfam" id="TIGR00861">
    <property type="entry name" value="MIP"/>
    <property type="match status" value="1"/>
</dbReference>
<feature type="transmembrane region" description="Helical" evidence="8">
    <location>
        <begin position="130"/>
        <end position="154"/>
    </location>
</feature>
<dbReference type="InterPro" id="IPR034294">
    <property type="entry name" value="Aquaporin_transptr"/>
</dbReference>
<protein>
    <submittedName>
        <fullName evidence="9">Uncharacterized protein</fullName>
    </submittedName>
</protein>
<evidence type="ECO:0000256" key="2">
    <source>
        <dbReference type="ARBA" id="ARBA00006175"/>
    </source>
</evidence>
<evidence type="ECO:0000256" key="8">
    <source>
        <dbReference type="SAM" id="Phobius"/>
    </source>
</evidence>
<feature type="transmembrane region" description="Helical" evidence="8">
    <location>
        <begin position="222"/>
        <end position="243"/>
    </location>
</feature>
<feature type="transmembrane region" description="Helical" evidence="8">
    <location>
        <begin position="189"/>
        <end position="210"/>
    </location>
</feature>
<dbReference type="PANTHER" id="PTHR19139">
    <property type="entry name" value="AQUAPORIN TRANSPORTER"/>
    <property type="match status" value="1"/>
</dbReference>
<comment type="caution">
    <text evidence="9">The sequence shown here is derived from an EMBL/GenBank/DDBJ whole genome shotgun (WGS) entry which is preliminary data.</text>
</comment>
<evidence type="ECO:0000256" key="1">
    <source>
        <dbReference type="ARBA" id="ARBA00004141"/>
    </source>
</evidence>
<evidence type="ECO:0000256" key="6">
    <source>
        <dbReference type="ARBA" id="ARBA00023136"/>
    </source>
</evidence>
<keyword evidence="6 8" id="KW-0472">Membrane</keyword>
<dbReference type="GO" id="GO:0005886">
    <property type="term" value="C:plasma membrane"/>
    <property type="evidence" value="ECO:0007669"/>
    <property type="project" value="TreeGrafter"/>
</dbReference>
<dbReference type="Gene3D" id="1.20.1080.10">
    <property type="entry name" value="Glycerol uptake facilitator protein"/>
    <property type="match status" value="1"/>
</dbReference>
<dbReference type="EMBL" id="JARPUR010000003">
    <property type="protein sequence ID" value="KAK4879550.1"/>
    <property type="molecule type" value="Genomic_DNA"/>
</dbReference>
<name>A0AAN7P389_9COLE</name>
<feature type="transmembrane region" description="Helical" evidence="8">
    <location>
        <begin position="54"/>
        <end position="77"/>
    </location>
</feature>
<evidence type="ECO:0000313" key="9">
    <source>
        <dbReference type="EMBL" id="KAK4879550.1"/>
    </source>
</evidence>
<feature type="transmembrane region" description="Helical" evidence="8">
    <location>
        <begin position="263"/>
        <end position="283"/>
    </location>
</feature>
<dbReference type="GO" id="GO:0015267">
    <property type="term" value="F:channel activity"/>
    <property type="evidence" value="ECO:0007669"/>
    <property type="project" value="InterPro"/>
</dbReference>
<evidence type="ECO:0000256" key="4">
    <source>
        <dbReference type="ARBA" id="ARBA00022692"/>
    </source>
</evidence>
<keyword evidence="4 7" id="KW-0812">Transmembrane</keyword>
<comment type="subcellular location">
    <subcellularLocation>
        <location evidence="1">Membrane</location>
        <topology evidence="1">Multi-pass membrane protein</topology>
    </subcellularLocation>
</comment>
<proteinExistence type="inferred from homology"/>
<keyword evidence="3 7" id="KW-0813">Transport</keyword>
<dbReference type="PROSITE" id="PS00221">
    <property type="entry name" value="MIP"/>
    <property type="match status" value="1"/>
</dbReference>
<dbReference type="PANTHER" id="PTHR19139:SF270">
    <property type="entry name" value="ENTOMOGLYCEROPORIN 1-RELATED"/>
    <property type="match status" value="1"/>
</dbReference>
<evidence type="ECO:0000256" key="3">
    <source>
        <dbReference type="ARBA" id="ARBA00022448"/>
    </source>
</evidence>
<dbReference type="InterPro" id="IPR023271">
    <property type="entry name" value="Aquaporin-like"/>
</dbReference>
<keyword evidence="10" id="KW-1185">Reference proteome</keyword>
<feature type="transmembrane region" description="Helical" evidence="8">
    <location>
        <begin position="89"/>
        <end position="109"/>
    </location>
</feature>
<evidence type="ECO:0000313" key="10">
    <source>
        <dbReference type="Proteomes" id="UP001353858"/>
    </source>
</evidence>
<accession>A0AAN7P389</accession>
<sequence>MLDTIPTISDGIRLSVRGLPNLLRKNQEYKQEGGKQNTSFSQLAKKKNKAIRDILTLGFAELIGTALLLFLGCMGCVKSPESVPVPHHLSGIIFGFVVLLIIQLFGHISGAHLNPAVTFSSAIQGQLRPVLIPIYIVAQFIGALLGFAMLKVLVPLELTTKVFFNPETNETEYKYGLCSTTVHPKLSTIQGLTIEVIITTVLIMVCCAVWDKRNAANTDSTAVRFGFVISVISMVAGPFTGASMNTVRSFAPALFNNDWDSHWIYWVGPTLGSLIGTFCYKFIFENTPEDLNDDKLNNVEDIPLHENRLDIKNNMV</sequence>
<organism evidence="9 10">
    <name type="scientific">Aquatica leii</name>
    <dbReference type="NCBI Taxonomy" id="1421715"/>
    <lineage>
        <taxon>Eukaryota</taxon>
        <taxon>Metazoa</taxon>
        <taxon>Ecdysozoa</taxon>
        <taxon>Arthropoda</taxon>
        <taxon>Hexapoda</taxon>
        <taxon>Insecta</taxon>
        <taxon>Pterygota</taxon>
        <taxon>Neoptera</taxon>
        <taxon>Endopterygota</taxon>
        <taxon>Coleoptera</taxon>
        <taxon>Polyphaga</taxon>
        <taxon>Elateriformia</taxon>
        <taxon>Elateroidea</taxon>
        <taxon>Lampyridae</taxon>
        <taxon>Luciolinae</taxon>
        <taxon>Aquatica</taxon>
    </lineage>
</organism>
<dbReference type="SUPFAM" id="SSF81338">
    <property type="entry name" value="Aquaporin-like"/>
    <property type="match status" value="1"/>
</dbReference>
<dbReference type="PRINTS" id="PR00783">
    <property type="entry name" value="MINTRINSICP"/>
</dbReference>
<evidence type="ECO:0000256" key="7">
    <source>
        <dbReference type="RuleBase" id="RU000477"/>
    </source>
</evidence>
<evidence type="ECO:0000256" key="5">
    <source>
        <dbReference type="ARBA" id="ARBA00022989"/>
    </source>
</evidence>
<dbReference type="Pfam" id="PF00230">
    <property type="entry name" value="MIP"/>
    <property type="match status" value="1"/>
</dbReference>
<keyword evidence="5 8" id="KW-1133">Transmembrane helix</keyword>
<dbReference type="Proteomes" id="UP001353858">
    <property type="component" value="Unassembled WGS sequence"/>
</dbReference>
<comment type="similarity">
    <text evidence="2 7">Belongs to the MIP/aquaporin (TC 1.A.8) family.</text>
</comment>
<dbReference type="InterPro" id="IPR000425">
    <property type="entry name" value="MIP"/>
</dbReference>
<dbReference type="InterPro" id="IPR022357">
    <property type="entry name" value="MIP_CS"/>
</dbReference>
<dbReference type="CDD" id="cd00333">
    <property type="entry name" value="MIP"/>
    <property type="match status" value="1"/>
</dbReference>
<reference evidence="10" key="1">
    <citation type="submission" date="2023-01" db="EMBL/GenBank/DDBJ databases">
        <title>Key to firefly adult light organ development and bioluminescence: homeobox transcription factors regulate luciferase expression and transportation to peroxisome.</title>
        <authorList>
            <person name="Fu X."/>
        </authorList>
    </citation>
    <scope>NUCLEOTIDE SEQUENCE [LARGE SCALE GENOMIC DNA]</scope>
</reference>